<gene>
    <name evidence="1" type="ORF">IW261DRAFT_1424788</name>
</gene>
<reference evidence="1" key="1">
    <citation type="submission" date="2023-06" db="EMBL/GenBank/DDBJ databases">
        <authorList>
            <consortium name="Lawrence Berkeley National Laboratory"/>
            <person name="Ahrendt S."/>
            <person name="Sahu N."/>
            <person name="Indic B."/>
            <person name="Wong-Bajracharya J."/>
            <person name="Merenyi Z."/>
            <person name="Ke H.-M."/>
            <person name="Monk M."/>
            <person name="Kocsube S."/>
            <person name="Drula E."/>
            <person name="Lipzen A."/>
            <person name="Balint B."/>
            <person name="Henrissat B."/>
            <person name="Andreopoulos B."/>
            <person name="Martin F.M."/>
            <person name="Harder C.B."/>
            <person name="Rigling D."/>
            <person name="Ford K.L."/>
            <person name="Foster G.D."/>
            <person name="Pangilinan J."/>
            <person name="Papanicolaou A."/>
            <person name="Barry K."/>
            <person name="LaButti K."/>
            <person name="Viragh M."/>
            <person name="Koriabine M."/>
            <person name="Yan M."/>
            <person name="Riley R."/>
            <person name="Champramary S."/>
            <person name="Plett K.L."/>
            <person name="Tsai I.J."/>
            <person name="Slot J."/>
            <person name="Sipos G."/>
            <person name="Plett J."/>
            <person name="Nagy L.G."/>
            <person name="Grigoriev I.V."/>
        </authorList>
    </citation>
    <scope>NUCLEOTIDE SEQUENCE</scope>
    <source>
        <strain evidence="1">ICMP 16352</strain>
    </source>
</reference>
<organism evidence="1 2">
    <name type="scientific">Armillaria novae-zelandiae</name>
    <dbReference type="NCBI Taxonomy" id="153914"/>
    <lineage>
        <taxon>Eukaryota</taxon>
        <taxon>Fungi</taxon>
        <taxon>Dikarya</taxon>
        <taxon>Basidiomycota</taxon>
        <taxon>Agaricomycotina</taxon>
        <taxon>Agaricomycetes</taxon>
        <taxon>Agaricomycetidae</taxon>
        <taxon>Agaricales</taxon>
        <taxon>Marasmiineae</taxon>
        <taxon>Physalacriaceae</taxon>
        <taxon>Armillaria</taxon>
    </lineage>
</organism>
<protein>
    <submittedName>
        <fullName evidence="1">Uncharacterized protein</fullName>
    </submittedName>
</protein>
<accession>A0AA39UAR3</accession>
<evidence type="ECO:0000313" key="2">
    <source>
        <dbReference type="Proteomes" id="UP001175227"/>
    </source>
</evidence>
<keyword evidence="2" id="KW-1185">Reference proteome</keyword>
<dbReference type="AlphaFoldDB" id="A0AA39UAR3"/>
<proteinExistence type="predicted"/>
<sequence length="469" mass="52403">MYYCNTQLYPVNTSEKKKTYGECTADESRVLKSHPGTLLGSSIPGRDHSWSRAKEPIGVWRLHKVLSERTPPLASSRARRYTKRATVKSNATNIFRTHTYQANKNFFKRQMRLTDVDNVDINIILGRVNQWIRNHAVTSSEYLEMVATEDGSGDGPKKAIPVILDPSPKSGHVISLHSENASEHSEALYKPKNKGQKKFFEAWKMSGRFGKGDIHVHNDAQMFNIMFDSYLDFDRFFLHLEPRAGHLSPEFIPKKISTQLAKVNRSSQVSGPSLLPESTSQGSARAVICGYVSLIDVTTSPWKMYQHYSLNPTSLSTIPLSKNQNCQGADQEIVSKLAMGCRGVELAFGEMQYFDRKASLSGGVQPSFLSAMNLATAFVRLIEGDTTMDYPRFPQTTIELRLSSAVTVRHAIHVMSVYELCDAAPNSFVKGQATDPQGNVNFHIDLSTKDITALKNALDVVREPAAYQF</sequence>
<comment type="caution">
    <text evidence="1">The sequence shown here is derived from an EMBL/GenBank/DDBJ whole genome shotgun (WGS) entry which is preliminary data.</text>
</comment>
<evidence type="ECO:0000313" key="1">
    <source>
        <dbReference type="EMBL" id="KAK0471840.1"/>
    </source>
</evidence>
<dbReference type="EMBL" id="JAUEPR010000046">
    <property type="protein sequence ID" value="KAK0471840.1"/>
    <property type="molecule type" value="Genomic_DNA"/>
</dbReference>
<name>A0AA39UAR3_9AGAR</name>
<dbReference type="Proteomes" id="UP001175227">
    <property type="component" value="Unassembled WGS sequence"/>
</dbReference>